<dbReference type="InterPro" id="IPR019559">
    <property type="entry name" value="Cullin_neddylation_domain"/>
</dbReference>
<feature type="domain" description="Cullin family profile" evidence="6">
    <location>
        <begin position="126"/>
        <end position="350"/>
    </location>
</feature>
<sequence>MRSVLPRSPATVGVAEESFMRPRLGWACEAGVAAYMDSGGDGLADLHALCGRLEAHDVLRGAWFDYLCSKVTQIVTGDASAMVEALLDLRTRALKVVEESFMERRGIFTHALDDAFSKGFGAGKTKPAEMIAKFLDAKMQSGQSGMADVEFSELLDRVLALFRYTSDKDVFRTFYTRALARRLLKARSASDDAEKKVIQKLREEHDPEFGKGDEMFKDLDLSRDLLEEFQRKASAPKGMSVMVLQQSAWPIAPRGAKEVDLPSEMLSALGKYGQYYKTKHSNRKLEWHHALGTATLSARFPGGNKELSVTLFQAVVLLLFNDSPRLSMAEIEERTHLDADELKRTLQSLALGKHRVIKKLSPGKDVKAEDEFEFNESFTDARTKLRLPSIQAPTETVEDDSRARAQIDGERQYTLDAAIVRLMKAKRTMMHSDLVQEVVEAVAKHFKPQVDLLKKRIEKMIDEGYMERDEEHRNKYVYVA</sequence>
<evidence type="ECO:0000313" key="7">
    <source>
        <dbReference type="EMBL" id="KZV88037.1"/>
    </source>
</evidence>
<evidence type="ECO:0000256" key="1">
    <source>
        <dbReference type="ARBA" id="ARBA00006019"/>
    </source>
</evidence>
<dbReference type="InterPro" id="IPR036390">
    <property type="entry name" value="WH_DNA-bd_sf"/>
</dbReference>
<evidence type="ECO:0000259" key="6">
    <source>
        <dbReference type="PROSITE" id="PS50069"/>
    </source>
</evidence>
<gene>
    <name evidence="7" type="ORF">EXIGLDRAFT_186805</name>
</gene>
<dbReference type="SUPFAM" id="SSF74788">
    <property type="entry name" value="Cullin repeat-like"/>
    <property type="match status" value="1"/>
</dbReference>
<dbReference type="Pfam" id="PF00888">
    <property type="entry name" value="Cullin"/>
    <property type="match status" value="1"/>
</dbReference>
<dbReference type="Proteomes" id="UP000077266">
    <property type="component" value="Unassembled WGS sequence"/>
</dbReference>
<keyword evidence="3" id="KW-0832">Ubl conjugation</keyword>
<dbReference type="Gene3D" id="1.10.10.10">
    <property type="entry name" value="Winged helix-like DNA-binding domain superfamily/Winged helix DNA-binding domain"/>
    <property type="match status" value="1"/>
</dbReference>
<keyword evidence="2" id="KW-1017">Isopeptide bond</keyword>
<dbReference type="Pfam" id="PF10557">
    <property type="entry name" value="Cullin_Nedd8"/>
    <property type="match status" value="1"/>
</dbReference>
<dbReference type="SMART" id="SM00182">
    <property type="entry name" value="CULLIN"/>
    <property type="match status" value="1"/>
</dbReference>
<dbReference type="GO" id="GO:0031625">
    <property type="term" value="F:ubiquitin protein ligase binding"/>
    <property type="evidence" value="ECO:0007669"/>
    <property type="project" value="InterPro"/>
</dbReference>
<dbReference type="Gene3D" id="3.30.230.130">
    <property type="entry name" value="Cullin, Chain C, Domain 2"/>
    <property type="match status" value="1"/>
</dbReference>
<dbReference type="PANTHER" id="PTHR11932">
    <property type="entry name" value="CULLIN"/>
    <property type="match status" value="1"/>
</dbReference>
<dbReference type="SMART" id="SM00884">
    <property type="entry name" value="Cullin_Nedd8"/>
    <property type="match status" value="1"/>
</dbReference>
<dbReference type="InterPro" id="IPR016158">
    <property type="entry name" value="Cullin_homology"/>
</dbReference>
<dbReference type="GO" id="GO:0006511">
    <property type="term" value="P:ubiquitin-dependent protein catabolic process"/>
    <property type="evidence" value="ECO:0007669"/>
    <property type="project" value="InterPro"/>
</dbReference>
<comment type="similarity">
    <text evidence="1 4 5">Belongs to the cullin family.</text>
</comment>
<evidence type="ECO:0000256" key="5">
    <source>
        <dbReference type="RuleBase" id="RU003829"/>
    </source>
</evidence>
<dbReference type="Pfam" id="PF26557">
    <property type="entry name" value="Cullin_AB"/>
    <property type="match status" value="1"/>
</dbReference>
<dbReference type="SUPFAM" id="SSF75632">
    <property type="entry name" value="Cullin homology domain"/>
    <property type="match status" value="1"/>
</dbReference>
<dbReference type="SUPFAM" id="SSF46785">
    <property type="entry name" value="Winged helix' DNA-binding domain"/>
    <property type="match status" value="1"/>
</dbReference>
<dbReference type="STRING" id="1314781.A0A165EZB4"/>
<proteinExistence type="inferred from homology"/>
<dbReference type="PROSITE" id="PS50069">
    <property type="entry name" value="CULLIN_2"/>
    <property type="match status" value="1"/>
</dbReference>
<accession>A0A165EZB4</accession>
<name>A0A165EZB4_EXIGL</name>
<organism evidence="7 8">
    <name type="scientific">Exidia glandulosa HHB12029</name>
    <dbReference type="NCBI Taxonomy" id="1314781"/>
    <lineage>
        <taxon>Eukaryota</taxon>
        <taxon>Fungi</taxon>
        <taxon>Dikarya</taxon>
        <taxon>Basidiomycota</taxon>
        <taxon>Agaricomycotina</taxon>
        <taxon>Agaricomycetes</taxon>
        <taxon>Auriculariales</taxon>
        <taxon>Exidiaceae</taxon>
        <taxon>Exidia</taxon>
    </lineage>
</organism>
<dbReference type="InterPro" id="IPR001373">
    <property type="entry name" value="Cullin_N"/>
</dbReference>
<dbReference type="AlphaFoldDB" id="A0A165EZB4"/>
<evidence type="ECO:0000256" key="2">
    <source>
        <dbReference type="ARBA" id="ARBA00022499"/>
    </source>
</evidence>
<dbReference type="InterPro" id="IPR059120">
    <property type="entry name" value="Cullin-like_AB"/>
</dbReference>
<dbReference type="EMBL" id="KV426109">
    <property type="protein sequence ID" value="KZV88037.1"/>
    <property type="molecule type" value="Genomic_DNA"/>
</dbReference>
<dbReference type="FunFam" id="1.10.10.10:FF:000014">
    <property type="entry name" value="Cullin 1"/>
    <property type="match status" value="1"/>
</dbReference>
<evidence type="ECO:0000256" key="4">
    <source>
        <dbReference type="PROSITE-ProRule" id="PRU00330"/>
    </source>
</evidence>
<evidence type="ECO:0000256" key="3">
    <source>
        <dbReference type="ARBA" id="ARBA00022843"/>
    </source>
</evidence>
<reference evidence="7 8" key="1">
    <citation type="journal article" date="2016" name="Mol. Biol. Evol.">
        <title>Comparative Genomics of Early-Diverging Mushroom-Forming Fungi Provides Insights into the Origins of Lignocellulose Decay Capabilities.</title>
        <authorList>
            <person name="Nagy L.G."/>
            <person name="Riley R."/>
            <person name="Tritt A."/>
            <person name="Adam C."/>
            <person name="Daum C."/>
            <person name="Floudas D."/>
            <person name="Sun H."/>
            <person name="Yadav J.S."/>
            <person name="Pangilinan J."/>
            <person name="Larsson K.H."/>
            <person name="Matsuura K."/>
            <person name="Barry K."/>
            <person name="Labutti K."/>
            <person name="Kuo R."/>
            <person name="Ohm R.A."/>
            <person name="Bhattacharya S.S."/>
            <person name="Shirouzu T."/>
            <person name="Yoshinaga Y."/>
            <person name="Martin F.M."/>
            <person name="Grigoriev I.V."/>
            <person name="Hibbett D.S."/>
        </authorList>
    </citation>
    <scope>NUCLEOTIDE SEQUENCE [LARGE SCALE GENOMIC DNA]</scope>
    <source>
        <strain evidence="7 8">HHB12029</strain>
    </source>
</reference>
<evidence type="ECO:0000313" key="8">
    <source>
        <dbReference type="Proteomes" id="UP000077266"/>
    </source>
</evidence>
<dbReference type="InParanoid" id="A0A165EZB4"/>
<protein>
    <submittedName>
        <fullName evidence="7">Cullin-domain-containing protein</fullName>
    </submittedName>
</protein>
<dbReference type="Gene3D" id="1.20.1310.10">
    <property type="entry name" value="Cullin Repeats"/>
    <property type="match status" value="2"/>
</dbReference>
<dbReference type="InterPro" id="IPR016159">
    <property type="entry name" value="Cullin_repeat-like_dom_sf"/>
</dbReference>
<dbReference type="InterPro" id="IPR045093">
    <property type="entry name" value="Cullin"/>
</dbReference>
<dbReference type="OrthoDB" id="27073at2759"/>
<keyword evidence="8" id="KW-1185">Reference proteome</keyword>
<dbReference type="InterPro" id="IPR036388">
    <property type="entry name" value="WH-like_DNA-bd_sf"/>
</dbReference>
<dbReference type="InterPro" id="IPR036317">
    <property type="entry name" value="Cullin_homology_sf"/>
</dbReference>